<dbReference type="SUPFAM" id="SSF48726">
    <property type="entry name" value="Immunoglobulin"/>
    <property type="match status" value="1"/>
</dbReference>
<dbReference type="Ensembl" id="ENSPSNT00000002024.1">
    <property type="protein sequence ID" value="ENSPSNP00000001725.1"/>
    <property type="gene ID" value="ENSPSNG00000001367.1"/>
</dbReference>
<evidence type="ECO:0000256" key="1">
    <source>
        <dbReference type="ARBA" id="ARBA00004498"/>
    </source>
</evidence>
<dbReference type="InterPro" id="IPR050691">
    <property type="entry name" value="Hyaluronan_bind_Proteoglycan"/>
</dbReference>
<feature type="disulfide bond" evidence="14">
    <location>
        <begin position="302"/>
        <end position="323"/>
    </location>
</feature>
<dbReference type="GO" id="GO:0072534">
    <property type="term" value="C:perineuronal net"/>
    <property type="evidence" value="ECO:0007669"/>
    <property type="project" value="Ensembl"/>
</dbReference>
<evidence type="ECO:0000256" key="7">
    <source>
        <dbReference type="ARBA" id="ARBA00023180"/>
    </source>
</evidence>
<accession>A0A8C9BCJ4</accession>
<dbReference type="GO" id="GO:0007155">
    <property type="term" value="P:cell adhesion"/>
    <property type="evidence" value="ECO:0007669"/>
    <property type="project" value="InterPro"/>
</dbReference>
<dbReference type="InterPro" id="IPR000538">
    <property type="entry name" value="Link_dom"/>
</dbReference>
<dbReference type="GO" id="GO:0010001">
    <property type="term" value="P:glial cell differentiation"/>
    <property type="evidence" value="ECO:0007669"/>
    <property type="project" value="TreeGrafter"/>
</dbReference>
<feature type="domain" description="Link" evidence="17">
    <location>
        <begin position="366"/>
        <end position="458"/>
    </location>
</feature>
<comment type="subcellular location">
    <subcellularLocation>
        <location evidence="1">Secreted</location>
        <location evidence="1">Extracellular space</location>
        <location evidence="1">Extracellular matrix</location>
    </subcellularLocation>
</comment>
<comment type="similarity">
    <text evidence="10">Belongs to the HAPLN family.</text>
</comment>
<name>A0A8C9BCJ4_PHOSS</name>
<evidence type="ECO:0000313" key="18">
    <source>
        <dbReference type="Ensembl" id="ENSPSNP00000001725.1"/>
    </source>
</evidence>
<dbReference type="GO" id="GO:0005615">
    <property type="term" value="C:extracellular space"/>
    <property type="evidence" value="ECO:0007669"/>
    <property type="project" value="TreeGrafter"/>
</dbReference>
<organism evidence="18 19">
    <name type="scientific">Phocoena sinus</name>
    <name type="common">Vaquita</name>
    <dbReference type="NCBI Taxonomy" id="42100"/>
    <lineage>
        <taxon>Eukaryota</taxon>
        <taxon>Metazoa</taxon>
        <taxon>Chordata</taxon>
        <taxon>Craniata</taxon>
        <taxon>Vertebrata</taxon>
        <taxon>Euteleostomi</taxon>
        <taxon>Mammalia</taxon>
        <taxon>Eutheria</taxon>
        <taxon>Laurasiatheria</taxon>
        <taxon>Artiodactyla</taxon>
        <taxon>Whippomorpha</taxon>
        <taxon>Cetacea</taxon>
        <taxon>Odontoceti</taxon>
        <taxon>Phocoenidae</taxon>
        <taxon>Phocoena</taxon>
    </lineage>
</organism>
<dbReference type="InterPro" id="IPR013783">
    <property type="entry name" value="Ig-like_fold"/>
</dbReference>
<comment type="caution">
    <text evidence="14">Lacks conserved residue(s) required for the propagation of feature annotation.</text>
</comment>
<evidence type="ECO:0000256" key="8">
    <source>
        <dbReference type="ARBA" id="ARBA00023290"/>
    </source>
</evidence>
<dbReference type="PROSITE" id="PS01241">
    <property type="entry name" value="LINK_1"/>
    <property type="match status" value="1"/>
</dbReference>
<evidence type="ECO:0000256" key="11">
    <source>
        <dbReference type="ARBA" id="ARBA00057003"/>
    </source>
</evidence>
<proteinExistence type="inferred from homology"/>
<dbReference type="PROSITE" id="PS50835">
    <property type="entry name" value="IG_LIKE"/>
    <property type="match status" value="1"/>
</dbReference>
<evidence type="ECO:0000256" key="2">
    <source>
        <dbReference type="ARBA" id="ARBA00022525"/>
    </source>
</evidence>
<dbReference type="InterPro" id="IPR003599">
    <property type="entry name" value="Ig_sub"/>
</dbReference>
<dbReference type="PANTHER" id="PTHR22804:SF11">
    <property type="entry name" value="HYALURONAN AND PROTEOGLYCAN LINK PROTEIN 4"/>
    <property type="match status" value="1"/>
</dbReference>
<evidence type="ECO:0000256" key="3">
    <source>
        <dbReference type="ARBA" id="ARBA00022530"/>
    </source>
</evidence>
<reference evidence="18" key="1">
    <citation type="submission" date="2019-08" db="EMBL/GenBank/DDBJ databases">
        <title>Phocoena sinus (Vaquita) genome, mPhoSin1, primary haplotype.</title>
        <authorList>
            <person name="Morin P."/>
            <person name="Mountcastle J."/>
            <person name="Fungtammasan C."/>
            <person name="Rhie A."/>
            <person name="Rojas-Bracho L."/>
            <person name="Smith C.R."/>
            <person name="Taylor B.L."/>
            <person name="Gulland F.M.D."/>
            <person name="Musser W."/>
            <person name="Houck M."/>
            <person name="Haase B."/>
            <person name="Paez S."/>
            <person name="Howe K."/>
            <person name="Torrance J."/>
            <person name="Formenti G."/>
            <person name="Phillippy A."/>
            <person name="Ryder O."/>
            <person name="Jarvis E.D."/>
            <person name="Fedrigo O."/>
        </authorList>
    </citation>
    <scope>NUCLEOTIDE SEQUENCE [LARGE SCALE GENOMIC DNA]</scope>
</reference>
<evidence type="ECO:0000256" key="10">
    <source>
        <dbReference type="ARBA" id="ARBA00038272"/>
    </source>
</evidence>
<dbReference type="PANTHER" id="PTHR22804">
    <property type="entry name" value="AGGRECAN/VERSICAN PROTEOGLYCAN"/>
    <property type="match status" value="1"/>
</dbReference>
<dbReference type="GO" id="GO:0045202">
    <property type="term" value="C:synapse"/>
    <property type="evidence" value="ECO:0007669"/>
    <property type="project" value="TreeGrafter"/>
</dbReference>
<dbReference type="Gene3D" id="2.60.40.10">
    <property type="entry name" value="Immunoglobulins"/>
    <property type="match status" value="1"/>
</dbReference>
<dbReference type="GO" id="GO:1904862">
    <property type="term" value="P:inhibitory synapse assembly"/>
    <property type="evidence" value="ECO:0007669"/>
    <property type="project" value="Ensembl"/>
</dbReference>
<evidence type="ECO:0000256" key="14">
    <source>
        <dbReference type="PROSITE-ProRule" id="PRU00323"/>
    </source>
</evidence>
<feature type="domain" description="Ig-like" evidence="16">
    <location>
        <begin position="122"/>
        <end position="254"/>
    </location>
</feature>
<evidence type="ECO:0000256" key="9">
    <source>
        <dbReference type="ARBA" id="ARBA00023319"/>
    </source>
</evidence>
<feature type="domain" description="Link" evidence="17">
    <location>
        <begin position="256"/>
        <end position="361"/>
    </location>
</feature>
<dbReference type="GO" id="GO:0001501">
    <property type="term" value="P:skeletal system development"/>
    <property type="evidence" value="ECO:0007669"/>
    <property type="project" value="TreeGrafter"/>
</dbReference>
<feature type="disulfide bond" evidence="14">
    <location>
        <begin position="411"/>
        <end position="432"/>
    </location>
</feature>
<dbReference type="SMART" id="SM00408">
    <property type="entry name" value="IGc2"/>
    <property type="match status" value="1"/>
</dbReference>
<keyword evidence="19" id="KW-1185">Reference proteome</keyword>
<keyword evidence="8" id="KW-0373">Hyaluronic acid</keyword>
<feature type="chain" id="PRO_5034306858" description="Hyaluronan and proteoglycan link protein 4" evidence="15">
    <location>
        <begin position="31"/>
        <end position="468"/>
    </location>
</feature>
<keyword evidence="4 15" id="KW-0732">Signal</keyword>
<dbReference type="Pfam" id="PF07686">
    <property type="entry name" value="V-set"/>
    <property type="match status" value="1"/>
</dbReference>
<dbReference type="InterPro" id="IPR036179">
    <property type="entry name" value="Ig-like_dom_sf"/>
</dbReference>
<keyword evidence="7" id="KW-0325">Glycoprotein</keyword>
<dbReference type="PRINTS" id="PR01265">
    <property type="entry name" value="LINKMODULE"/>
</dbReference>
<evidence type="ECO:0000256" key="15">
    <source>
        <dbReference type="SAM" id="SignalP"/>
    </source>
</evidence>
<dbReference type="AlphaFoldDB" id="A0A8C9BCJ4"/>
<comment type="function">
    <text evidence="11">Essential for the proper localization of brevican (BCAN), mainly as a perineuronal nets (PNNs)-type deposition in the brainstem and cerebellum thereby playing a key role in the formation and structural organization of PNNs. Contributes to the formation and transmission of inhibitory GABAergic synapses between Purkinje cells and deep cerebellar nuclei neurons.</text>
</comment>
<keyword evidence="2" id="KW-0964">Secreted</keyword>
<evidence type="ECO:0000256" key="12">
    <source>
        <dbReference type="ARBA" id="ARBA00069067"/>
    </source>
</evidence>
<evidence type="ECO:0000256" key="13">
    <source>
        <dbReference type="ARBA" id="ARBA00082812"/>
    </source>
</evidence>
<dbReference type="GO" id="GO:0002052">
    <property type="term" value="P:positive regulation of neuroblast proliferation"/>
    <property type="evidence" value="ECO:0007669"/>
    <property type="project" value="TreeGrafter"/>
</dbReference>
<evidence type="ECO:0000313" key="19">
    <source>
        <dbReference type="Proteomes" id="UP000694554"/>
    </source>
</evidence>
<dbReference type="Gene3D" id="3.10.100.10">
    <property type="entry name" value="Mannose-Binding Protein A, subunit A"/>
    <property type="match status" value="2"/>
</dbReference>
<dbReference type="SUPFAM" id="SSF56436">
    <property type="entry name" value="C-type lectin-like"/>
    <property type="match status" value="2"/>
</dbReference>
<dbReference type="GO" id="GO:0005540">
    <property type="term" value="F:hyaluronic acid binding"/>
    <property type="evidence" value="ECO:0007669"/>
    <property type="project" value="UniProtKB-KW"/>
</dbReference>
<dbReference type="InterPro" id="IPR003598">
    <property type="entry name" value="Ig_sub2"/>
</dbReference>
<evidence type="ECO:0000259" key="16">
    <source>
        <dbReference type="PROSITE" id="PS50835"/>
    </source>
</evidence>
<evidence type="ECO:0000256" key="4">
    <source>
        <dbReference type="ARBA" id="ARBA00022729"/>
    </source>
</evidence>
<dbReference type="InterPro" id="IPR013106">
    <property type="entry name" value="Ig_V-set"/>
</dbReference>
<protein>
    <recommendedName>
        <fullName evidence="12">Hyaluronan and proteoglycan link protein 4</fullName>
    </recommendedName>
    <alternativeName>
        <fullName evidence="13">Brain link protein 2</fullName>
    </alternativeName>
</protein>
<dbReference type="FunFam" id="2.60.40.10:FF:000536">
    <property type="entry name" value="Hyaluronan and proteoglycan link protein 4"/>
    <property type="match status" value="1"/>
</dbReference>
<reference evidence="18" key="2">
    <citation type="submission" date="2025-08" db="UniProtKB">
        <authorList>
            <consortium name="Ensembl"/>
        </authorList>
    </citation>
    <scope>IDENTIFICATION</scope>
</reference>
<evidence type="ECO:0000256" key="5">
    <source>
        <dbReference type="ARBA" id="ARBA00022737"/>
    </source>
</evidence>
<evidence type="ECO:0000259" key="17">
    <source>
        <dbReference type="PROSITE" id="PS50963"/>
    </source>
</evidence>
<feature type="signal peptide" evidence="15">
    <location>
        <begin position="1"/>
        <end position="30"/>
    </location>
</feature>
<keyword evidence="5" id="KW-0677">Repeat</keyword>
<dbReference type="GO" id="GO:0051932">
    <property type="term" value="P:synaptic transmission, GABAergic"/>
    <property type="evidence" value="ECO:0007669"/>
    <property type="project" value="Ensembl"/>
</dbReference>
<dbReference type="SMART" id="SM00409">
    <property type="entry name" value="IG"/>
    <property type="match status" value="1"/>
</dbReference>
<dbReference type="GO" id="GO:0007417">
    <property type="term" value="P:central nervous system development"/>
    <property type="evidence" value="ECO:0007669"/>
    <property type="project" value="TreeGrafter"/>
</dbReference>
<reference evidence="18" key="3">
    <citation type="submission" date="2025-09" db="UniProtKB">
        <authorList>
            <consortium name="Ensembl"/>
        </authorList>
    </citation>
    <scope>IDENTIFICATION</scope>
</reference>
<dbReference type="InterPro" id="IPR016187">
    <property type="entry name" value="CTDL_fold"/>
</dbReference>
<sequence length="468" mass="50268">MVCAPAAALGRGALWAAAWGVLLLTGAAEAEHGRKKVVHVLGESGPWKRILPRRSRGQVGSPGCMEQGGWRVLGGPDGHSPRPLPSPLTEPLYPSDLRIRTQVFFPHPFPWVPLPRFPCPAPEPLLNPLWLPIEGESGSVVVQTAPGQVVSHRGGTIVLPCRYHYEAAAHGHDSVRLKWTKVVDPLAFADVFVALGAQHRAFGSYRGRAELQGDGPGDASLVLRNVTLQDYGRYECEVTNELEDDTGMVKLDLEGVVFPYHPRGGRYRLTFTEAQRACAEQDGILASAEQLHAAWRDGLDWCNAGWLRDGSVQYPVSQPREPCGGLGGAGSAGAGGGASGGVRNYGYRQNAEELYDAFCFTSNLPGRVFFLKPLRPVPFAGAARACAARGAAVAKVGQLFAAWKLQLLDRCTAGWLADGSARYPIVNPRARCGGRRPGVRSLGFPDATRRLFGVYCYRAPGAPDPAPG</sequence>
<keyword evidence="9" id="KW-0393">Immunoglobulin domain</keyword>
<dbReference type="FunFam" id="3.10.100.10:FF:000002">
    <property type="entry name" value="Hyaluronan proteoglycan link protein 1"/>
    <property type="match status" value="1"/>
</dbReference>
<evidence type="ECO:0000256" key="6">
    <source>
        <dbReference type="ARBA" id="ARBA00023157"/>
    </source>
</evidence>
<dbReference type="Pfam" id="PF00193">
    <property type="entry name" value="Xlink"/>
    <property type="match status" value="2"/>
</dbReference>
<dbReference type="GO" id="GO:0150043">
    <property type="term" value="F:structural constituent of synapse-associated extracellular matrix"/>
    <property type="evidence" value="ECO:0007669"/>
    <property type="project" value="Ensembl"/>
</dbReference>
<dbReference type="InterPro" id="IPR016186">
    <property type="entry name" value="C-type_lectin-like/link_sf"/>
</dbReference>
<keyword evidence="3" id="KW-0272">Extracellular matrix</keyword>
<dbReference type="FunFam" id="3.10.100.10:FF:000001">
    <property type="entry name" value="Hyaluronan proteoglycan link protein 1"/>
    <property type="match status" value="1"/>
</dbReference>
<keyword evidence="6 14" id="KW-1015">Disulfide bond</keyword>
<dbReference type="SMART" id="SM00445">
    <property type="entry name" value="LINK"/>
    <property type="match status" value="2"/>
</dbReference>
<dbReference type="Proteomes" id="UP000694554">
    <property type="component" value="Chromosome 3"/>
</dbReference>
<dbReference type="InterPro" id="IPR007110">
    <property type="entry name" value="Ig-like_dom"/>
</dbReference>
<dbReference type="SMART" id="SM00406">
    <property type="entry name" value="IGv"/>
    <property type="match status" value="1"/>
</dbReference>
<dbReference type="GeneTree" id="ENSGT00940000160926"/>
<dbReference type="PROSITE" id="PS50963">
    <property type="entry name" value="LINK_2"/>
    <property type="match status" value="2"/>
</dbReference>
<gene>
    <name evidence="18" type="primary">HAPLN4</name>
</gene>